<feature type="region of interest" description="Disordered" evidence="1">
    <location>
        <begin position="1"/>
        <end position="47"/>
    </location>
</feature>
<name>A0AA36IQQ5_9DINO</name>
<accession>A0AA36IQQ5</accession>
<dbReference type="AlphaFoldDB" id="A0AA36IQQ5"/>
<gene>
    <name evidence="2" type="ORF">EVOR1521_LOCUS16225</name>
</gene>
<comment type="caution">
    <text evidence="2">The sequence shown here is derived from an EMBL/GenBank/DDBJ whole genome shotgun (WGS) entry which is preliminary data.</text>
</comment>
<reference evidence="2" key="1">
    <citation type="submission" date="2023-08" db="EMBL/GenBank/DDBJ databases">
        <authorList>
            <person name="Chen Y."/>
            <person name="Shah S."/>
            <person name="Dougan E. K."/>
            <person name="Thang M."/>
            <person name="Chan C."/>
        </authorList>
    </citation>
    <scope>NUCLEOTIDE SEQUENCE</scope>
</reference>
<evidence type="ECO:0000313" key="3">
    <source>
        <dbReference type="Proteomes" id="UP001178507"/>
    </source>
</evidence>
<evidence type="ECO:0000313" key="2">
    <source>
        <dbReference type="EMBL" id="CAJ1390943.1"/>
    </source>
</evidence>
<evidence type="ECO:0000256" key="1">
    <source>
        <dbReference type="SAM" id="MobiDB-lite"/>
    </source>
</evidence>
<proteinExistence type="predicted"/>
<dbReference type="EMBL" id="CAUJNA010002179">
    <property type="protein sequence ID" value="CAJ1390943.1"/>
    <property type="molecule type" value="Genomic_DNA"/>
</dbReference>
<keyword evidence="3" id="KW-1185">Reference proteome</keyword>
<dbReference type="Proteomes" id="UP001178507">
    <property type="component" value="Unassembled WGS sequence"/>
</dbReference>
<protein>
    <submittedName>
        <fullName evidence="2">Uncharacterized protein</fullName>
    </submittedName>
</protein>
<organism evidence="2 3">
    <name type="scientific">Effrenium voratum</name>
    <dbReference type="NCBI Taxonomy" id="2562239"/>
    <lineage>
        <taxon>Eukaryota</taxon>
        <taxon>Sar</taxon>
        <taxon>Alveolata</taxon>
        <taxon>Dinophyceae</taxon>
        <taxon>Suessiales</taxon>
        <taxon>Symbiodiniaceae</taxon>
        <taxon>Effrenium</taxon>
    </lineage>
</organism>
<sequence>MPLPKNVYQALKDGSGTAGISVRQVSNSSSDERSASHENPASARHGERLKRFLAVVEQRSEDFELYISNLRLEMLRKPKMPSKPCLSSQTGPDVPFAQPCLLMSSRAEPDVPLAKPCLLISSKQSQNAVVSL</sequence>